<gene>
    <name evidence="2" type="ORF">LALA0_S02e05996g</name>
</gene>
<keyword evidence="3" id="KW-1185">Reference proteome</keyword>
<dbReference type="Proteomes" id="UP000054304">
    <property type="component" value="Unassembled WGS sequence"/>
</dbReference>
<dbReference type="GO" id="GO:0016787">
    <property type="term" value="F:hydrolase activity"/>
    <property type="evidence" value="ECO:0007669"/>
    <property type="project" value="InterPro"/>
</dbReference>
<evidence type="ECO:0000313" key="2">
    <source>
        <dbReference type="EMBL" id="CEP61067.1"/>
    </source>
</evidence>
<dbReference type="OrthoDB" id="17560at2759"/>
<dbReference type="Gene3D" id="3.40.50.1820">
    <property type="entry name" value="alpha/beta hydrolase"/>
    <property type="match status" value="1"/>
</dbReference>
<protein>
    <submittedName>
        <fullName evidence="2">LALA0S02e05996g1_1</fullName>
    </submittedName>
</protein>
<dbReference type="SUPFAM" id="SSF53474">
    <property type="entry name" value="alpha/beta-Hydrolases"/>
    <property type="match status" value="1"/>
</dbReference>
<dbReference type="PANTHER" id="PTHR17630">
    <property type="entry name" value="DIENELACTONE HYDROLASE"/>
    <property type="match status" value="1"/>
</dbReference>
<dbReference type="HOGENOM" id="CLU_054590_2_1_1"/>
<dbReference type="PANTHER" id="PTHR17630:SF44">
    <property type="entry name" value="PROTEIN AIM2"/>
    <property type="match status" value="1"/>
</dbReference>
<dbReference type="InterPro" id="IPR029058">
    <property type="entry name" value="AB_hydrolase_fold"/>
</dbReference>
<dbReference type="EMBL" id="LN736361">
    <property type="protein sequence ID" value="CEP61067.1"/>
    <property type="molecule type" value="Genomic_DNA"/>
</dbReference>
<proteinExistence type="predicted"/>
<dbReference type="AlphaFoldDB" id="A0A0C7MZP2"/>
<dbReference type="InterPro" id="IPR002925">
    <property type="entry name" value="Dienelactn_hydro"/>
</dbReference>
<reference evidence="2 3" key="1">
    <citation type="submission" date="2014-12" db="EMBL/GenBank/DDBJ databases">
        <authorList>
            <person name="Neuveglise Cecile"/>
        </authorList>
    </citation>
    <scope>NUCLEOTIDE SEQUENCE [LARGE SCALE GENOMIC DNA]</scope>
    <source>
        <strain evidence="2 3">CBS 12615</strain>
    </source>
</reference>
<sequence>MSGKCCTTGNLHEGEPVGEIKEVFGLPTYVTGSSSSEKVIVILSDIFGLKIPNTKLVADQFANSGYLVYVPDILFGDGLTNLDGSTDLGAFLEKHRPEVTRPIVDGFVLPLKETLNPKFLGVIGYCFGAKYALDYIKKDSPIADAAAIAHPSRLEIEQFWAIGQSPLLISAAQYDRSFNFETRHQVEKVLTEVRAIFKIDLFSKVSHGFAIRGDLNDPFVKFSKEQVFSDQLNWFNHFSEA</sequence>
<evidence type="ECO:0000313" key="3">
    <source>
        <dbReference type="Proteomes" id="UP000054304"/>
    </source>
</evidence>
<evidence type="ECO:0000259" key="1">
    <source>
        <dbReference type="Pfam" id="PF01738"/>
    </source>
</evidence>
<dbReference type="RefSeq" id="XP_022627303.1">
    <property type="nucleotide sequence ID" value="XM_022773814.1"/>
</dbReference>
<feature type="domain" description="Dienelactone hydrolase" evidence="1">
    <location>
        <begin position="27"/>
        <end position="238"/>
    </location>
</feature>
<name>A0A0C7MZP2_9SACH</name>
<organism evidence="2 3">
    <name type="scientific">Lachancea lanzarotensis</name>
    <dbReference type="NCBI Taxonomy" id="1245769"/>
    <lineage>
        <taxon>Eukaryota</taxon>
        <taxon>Fungi</taxon>
        <taxon>Dikarya</taxon>
        <taxon>Ascomycota</taxon>
        <taxon>Saccharomycotina</taxon>
        <taxon>Saccharomycetes</taxon>
        <taxon>Saccharomycetales</taxon>
        <taxon>Saccharomycetaceae</taxon>
        <taxon>Lachancea</taxon>
    </lineage>
</organism>
<dbReference type="STRING" id="1245769.A0A0C7MZP2"/>
<dbReference type="GeneID" id="34684481"/>
<accession>A0A0C7MZP2</accession>
<dbReference type="Pfam" id="PF01738">
    <property type="entry name" value="DLH"/>
    <property type="match status" value="1"/>
</dbReference>